<comment type="caution">
    <text evidence="1">The sequence shown here is derived from an EMBL/GenBank/DDBJ whole genome shotgun (WGS) entry which is preliminary data.</text>
</comment>
<accession>A0ABD1ZXU9</accession>
<keyword evidence="2" id="KW-1185">Reference proteome</keyword>
<evidence type="ECO:0000313" key="2">
    <source>
        <dbReference type="Proteomes" id="UP001607302"/>
    </source>
</evidence>
<dbReference type="Proteomes" id="UP001607302">
    <property type="component" value="Unassembled WGS sequence"/>
</dbReference>
<proteinExistence type="predicted"/>
<sequence length="78" mass="9308">MNVIETMMHPSFNRYCIKSYQRDEMDGNSLDFLVLSIYFSKWSFVSEKKRKSFDSDKSIDKKLKSTGKLEIQYDIYCV</sequence>
<name>A0ABD1ZXU9_VESSQ</name>
<reference evidence="1 2" key="1">
    <citation type="journal article" date="2024" name="Ann. Entomol. Soc. Am.">
        <title>Genomic analyses of the southern and eastern yellowjacket wasps (Hymenoptera: Vespidae) reveal evolutionary signatures of social life.</title>
        <authorList>
            <person name="Catto M.A."/>
            <person name="Caine P.B."/>
            <person name="Orr S.E."/>
            <person name="Hunt B.G."/>
            <person name="Goodisman M.A.D."/>
        </authorList>
    </citation>
    <scope>NUCLEOTIDE SEQUENCE [LARGE SCALE GENOMIC DNA]</scope>
    <source>
        <strain evidence="1">233</strain>
        <tissue evidence="1">Head and thorax</tissue>
    </source>
</reference>
<protein>
    <submittedName>
        <fullName evidence="1">Uncharacterized protein</fullName>
    </submittedName>
</protein>
<evidence type="ECO:0000313" key="1">
    <source>
        <dbReference type="EMBL" id="KAL2713199.1"/>
    </source>
</evidence>
<dbReference type="AlphaFoldDB" id="A0ABD1ZXU9"/>
<dbReference type="EMBL" id="JAUDFV010000161">
    <property type="protein sequence ID" value="KAL2713199.1"/>
    <property type="molecule type" value="Genomic_DNA"/>
</dbReference>
<gene>
    <name evidence="1" type="ORF">V1478_017392</name>
</gene>
<organism evidence="1 2">
    <name type="scientific">Vespula squamosa</name>
    <name type="common">Southern yellow jacket</name>
    <name type="synonym">Wasp</name>
    <dbReference type="NCBI Taxonomy" id="30214"/>
    <lineage>
        <taxon>Eukaryota</taxon>
        <taxon>Metazoa</taxon>
        <taxon>Ecdysozoa</taxon>
        <taxon>Arthropoda</taxon>
        <taxon>Hexapoda</taxon>
        <taxon>Insecta</taxon>
        <taxon>Pterygota</taxon>
        <taxon>Neoptera</taxon>
        <taxon>Endopterygota</taxon>
        <taxon>Hymenoptera</taxon>
        <taxon>Apocrita</taxon>
        <taxon>Aculeata</taxon>
        <taxon>Vespoidea</taxon>
        <taxon>Vespidae</taxon>
        <taxon>Vespinae</taxon>
        <taxon>Vespula</taxon>
    </lineage>
</organism>